<keyword evidence="3" id="KW-1185">Reference proteome</keyword>
<evidence type="ECO:0000313" key="2">
    <source>
        <dbReference type="EMBL" id="PVH95982.1"/>
    </source>
</evidence>
<feature type="compositionally biased region" description="Pro residues" evidence="1">
    <location>
        <begin position="483"/>
        <end position="496"/>
    </location>
</feature>
<dbReference type="Proteomes" id="UP000244855">
    <property type="component" value="Unassembled WGS sequence"/>
</dbReference>
<dbReference type="AlphaFoldDB" id="A0A2V1DD20"/>
<sequence>MDFPYNPFNDLINEAFGFREARRPPGRLPRGVEGFDRHSNRMLVTGTLPHTGVKTTLPLLREDEIPLMGKPYFQWSPVPIYPQTSVPFQEDILATVGRFSVTRPCHVDLLLARIWQGRTPMSNGRWKAKKLDNWRYYKCSYEYMVQIVKAFQWLNHPEVMRLMWGHLNTVADKLDQFQRAINARRTRMNVEEKVDLKALWLQFTTSVFESMVSRTHNWVHDRFMDLAKSAQASYNAAVQERGSAASYDEAVALGECHVDLLRVLERADYSIMISLSGFKTFAASPSDSKIVGSLSPLPYRQGQRDELKKAMPYPVAARIVDDLDGARKDAEAMNASLNESFEMYTKIRQQLRGERTEIAREHWINIIHSRTKWSLDHGGPQDQQWGFVAYLITRTPTQEQWEAFFSKLLGDLSQNGDGVEGFAEVKDRMALQFIDSGSSGIPHDDIEAAKQWFRNSPNMRRRNWKEDFLVIDTECFNSYMYPSPSPSPLPPTPPGPTNDTIPSHGDFGGFLKLIDIAVYPPGHVAETAPGYKHELKVLGSLVFEDLYPLLNAFIKPKELWVEAMLHPQQVYVGYSTETQAKGWEVVWKTRGVMCGALAKWVARSSAQR</sequence>
<dbReference type="EMBL" id="KZ805478">
    <property type="protein sequence ID" value="PVH95982.1"/>
    <property type="molecule type" value="Genomic_DNA"/>
</dbReference>
<name>A0A2V1DD20_9PLEO</name>
<evidence type="ECO:0000256" key="1">
    <source>
        <dbReference type="SAM" id="MobiDB-lite"/>
    </source>
</evidence>
<proteinExistence type="predicted"/>
<evidence type="ECO:0000313" key="3">
    <source>
        <dbReference type="Proteomes" id="UP000244855"/>
    </source>
</evidence>
<gene>
    <name evidence="2" type="ORF">DM02DRAFT_731499</name>
</gene>
<accession>A0A2V1DD20</accession>
<feature type="region of interest" description="Disordered" evidence="1">
    <location>
        <begin position="482"/>
        <end position="501"/>
    </location>
</feature>
<organism evidence="2 3">
    <name type="scientific">Periconia macrospinosa</name>
    <dbReference type="NCBI Taxonomy" id="97972"/>
    <lineage>
        <taxon>Eukaryota</taxon>
        <taxon>Fungi</taxon>
        <taxon>Dikarya</taxon>
        <taxon>Ascomycota</taxon>
        <taxon>Pezizomycotina</taxon>
        <taxon>Dothideomycetes</taxon>
        <taxon>Pleosporomycetidae</taxon>
        <taxon>Pleosporales</taxon>
        <taxon>Massarineae</taxon>
        <taxon>Periconiaceae</taxon>
        <taxon>Periconia</taxon>
    </lineage>
</organism>
<dbReference type="STRING" id="97972.A0A2V1DD20"/>
<reference evidence="2 3" key="1">
    <citation type="journal article" date="2018" name="Sci. Rep.">
        <title>Comparative genomics provides insights into the lifestyle and reveals functional heterogeneity of dark septate endophytic fungi.</title>
        <authorList>
            <person name="Knapp D.G."/>
            <person name="Nemeth J.B."/>
            <person name="Barry K."/>
            <person name="Hainaut M."/>
            <person name="Henrissat B."/>
            <person name="Johnson J."/>
            <person name="Kuo A."/>
            <person name="Lim J.H.P."/>
            <person name="Lipzen A."/>
            <person name="Nolan M."/>
            <person name="Ohm R.A."/>
            <person name="Tamas L."/>
            <person name="Grigoriev I.V."/>
            <person name="Spatafora J.W."/>
            <person name="Nagy L.G."/>
            <person name="Kovacs G.M."/>
        </authorList>
    </citation>
    <scope>NUCLEOTIDE SEQUENCE [LARGE SCALE GENOMIC DNA]</scope>
    <source>
        <strain evidence="2 3">DSE2036</strain>
    </source>
</reference>
<protein>
    <submittedName>
        <fullName evidence="2">Uncharacterized protein</fullName>
    </submittedName>
</protein>
<dbReference type="OrthoDB" id="3437405at2759"/>